<dbReference type="EMBL" id="JADQDP010000005">
    <property type="protein sequence ID" value="MBF9143876.1"/>
    <property type="molecule type" value="Genomic_DNA"/>
</dbReference>
<gene>
    <name evidence="3" type="ORF">I2I01_19675</name>
</gene>
<feature type="chain" id="PRO_5037342006" evidence="2">
    <location>
        <begin position="22"/>
        <end position="152"/>
    </location>
</feature>
<accession>A0A931BM63</accession>
<dbReference type="PROSITE" id="PS51257">
    <property type="entry name" value="PROKAR_LIPOPROTEIN"/>
    <property type="match status" value="1"/>
</dbReference>
<feature type="region of interest" description="Disordered" evidence="1">
    <location>
        <begin position="132"/>
        <end position="152"/>
    </location>
</feature>
<feature type="signal peptide" evidence="2">
    <location>
        <begin position="1"/>
        <end position="21"/>
    </location>
</feature>
<reference evidence="3 4" key="1">
    <citation type="submission" date="2020-11" db="EMBL/GenBank/DDBJ databases">
        <authorList>
            <person name="Kim M.K."/>
        </authorList>
    </citation>
    <scope>NUCLEOTIDE SEQUENCE [LARGE SCALE GENOMIC DNA]</scope>
    <source>
        <strain evidence="3 4">BT439</strain>
    </source>
</reference>
<proteinExistence type="predicted"/>
<evidence type="ECO:0000313" key="4">
    <source>
        <dbReference type="Proteomes" id="UP000645610"/>
    </source>
</evidence>
<evidence type="ECO:0000256" key="2">
    <source>
        <dbReference type="SAM" id="SignalP"/>
    </source>
</evidence>
<protein>
    <submittedName>
        <fullName evidence="3">Uncharacterized protein</fullName>
    </submittedName>
</protein>
<dbReference type="AlphaFoldDB" id="A0A931BM63"/>
<keyword evidence="4" id="KW-1185">Reference proteome</keyword>
<evidence type="ECO:0000256" key="1">
    <source>
        <dbReference type="SAM" id="MobiDB-lite"/>
    </source>
</evidence>
<dbReference type="Proteomes" id="UP000645610">
    <property type="component" value="Unassembled WGS sequence"/>
</dbReference>
<evidence type="ECO:0000313" key="3">
    <source>
        <dbReference type="EMBL" id="MBF9143876.1"/>
    </source>
</evidence>
<dbReference type="RefSeq" id="WP_196288237.1">
    <property type="nucleotide sequence ID" value="NZ_JADQDP010000005.1"/>
</dbReference>
<name>A0A931BM63_9BACT</name>
<keyword evidence="2" id="KW-0732">Signal</keyword>
<sequence>MKTYCKTSLPAVLAASLACLAACSSPNKPVSENGAPSPATAAEIALMSKHDSLMAQTDQVMGLKSKLSGYHTEAAAPYIRGLQAADNAMMGWMHQYKAPDSTATPEARLAYFQQQQEKLKAVQGRFRSSLDSATSFVTQHPPAGEVAPTSSK</sequence>
<comment type="caution">
    <text evidence="3">The sequence shown here is derived from an EMBL/GenBank/DDBJ whole genome shotgun (WGS) entry which is preliminary data.</text>
</comment>
<organism evidence="3 4">
    <name type="scientific">Hymenobacter properus</name>
    <dbReference type="NCBI Taxonomy" id="2791026"/>
    <lineage>
        <taxon>Bacteria</taxon>
        <taxon>Pseudomonadati</taxon>
        <taxon>Bacteroidota</taxon>
        <taxon>Cytophagia</taxon>
        <taxon>Cytophagales</taxon>
        <taxon>Hymenobacteraceae</taxon>
        <taxon>Hymenobacter</taxon>
    </lineage>
</organism>